<gene>
    <name evidence="1" type="ORF">RBEAN4_0335</name>
</gene>
<sequence>MGVSHCEEHSFDAISGVCFMRLPRRGFAAPCNDGKLILLFFLF</sequence>
<accession>A0A0F3Q9Y2</accession>
<reference evidence="1 2" key="1">
    <citation type="submission" date="2015-02" db="EMBL/GenBank/DDBJ databases">
        <title>Genome Sequencing of Rickettsiales.</title>
        <authorList>
            <person name="Daugherty S.C."/>
            <person name="Su Q."/>
            <person name="Abolude K."/>
            <person name="Beier-Sexton M."/>
            <person name="Carlyon J.A."/>
            <person name="Carter R."/>
            <person name="Day N.P."/>
            <person name="Dumler S.J."/>
            <person name="Dyachenko V."/>
            <person name="Godinez A."/>
            <person name="Kurtti T.J."/>
            <person name="Lichay M."/>
            <person name="Mullins K.E."/>
            <person name="Ott S."/>
            <person name="Pappas-Brown V."/>
            <person name="Paris D.H."/>
            <person name="Patel P."/>
            <person name="Richards A.L."/>
            <person name="Sadzewicz L."/>
            <person name="Sears K."/>
            <person name="Seidman D."/>
            <person name="Sengamalay N."/>
            <person name="Stenos J."/>
            <person name="Tallon L.J."/>
            <person name="Vincent G."/>
            <person name="Fraser C.M."/>
            <person name="Munderloh U."/>
            <person name="Dunning-Hotopp J.C."/>
        </authorList>
    </citation>
    <scope>NUCLEOTIDE SEQUENCE [LARGE SCALE GENOMIC DNA]</scope>
    <source>
        <strain evidence="1 2">RML An4</strain>
    </source>
</reference>
<organism evidence="1 2">
    <name type="scientific">Rickettsia bellii str. RML An4</name>
    <dbReference type="NCBI Taxonomy" id="1359193"/>
    <lineage>
        <taxon>Bacteria</taxon>
        <taxon>Pseudomonadati</taxon>
        <taxon>Pseudomonadota</taxon>
        <taxon>Alphaproteobacteria</taxon>
        <taxon>Rickettsiales</taxon>
        <taxon>Rickettsiaceae</taxon>
        <taxon>Rickettsieae</taxon>
        <taxon>Rickettsia</taxon>
        <taxon>belli group</taxon>
    </lineage>
</organism>
<evidence type="ECO:0000313" key="1">
    <source>
        <dbReference type="EMBL" id="KJV89358.1"/>
    </source>
</evidence>
<dbReference type="AlphaFoldDB" id="A0A0F3Q9Y2"/>
<dbReference type="Proteomes" id="UP000033661">
    <property type="component" value="Unassembled WGS sequence"/>
</dbReference>
<comment type="caution">
    <text evidence="1">The sequence shown here is derived from an EMBL/GenBank/DDBJ whole genome shotgun (WGS) entry which is preliminary data.</text>
</comment>
<keyword evidence="2" id="KW-1185">Reference proteome</keyword>
<evidence type="ECO:0000313" key="2">
    <source>
        <dbReference type="Proteomes" id="UP000033661"/>
    </source>
</evidence>
<protein>
    <submittedName>
        <fullName evidence="1">Uncharacterized protein</fullName>
    </submittedName>
</protein>
<dbReference type="PATRIC" id="fig|1359193.3.peg.317"/>
<dbReference type="EMBL" id="LAOI01000001">
    <property type="protein sequence ID" value="KJV89358.1"/>
    <property type="molecule type" value="Genomic_DNA"/>
</dbReference>
<name>A0A0F3Q9Y2_RICBE</name>
<proteinExistence type="predicted"/>